<name>F8AZI7_9ACTN</name>
<dbReference type="PANTHER" id="PTHR31480">
    <property type="entry name" value="BIFUNCTIONAL LYCOPENE CYCLASE/PHYTOENE SYNTHASE"/>
    <property type="match status" value="1"/>
</dbReference>
<dbReference type="InterPro" id="IPR017827">
    <property type="entry name" value="HSQ_synthase_HpnC"/>
</dbReference>
<reference evidence="2 3" key="1">
    <citation type="submission" date="2011-05" db="EMBL/GenBank/DDBJ databases">
        <title>Complete sequence of chromosome of Frankia symbiont of Datisca glomerata.</title>
        <authorList>
            <consortium name="US DOE Joint Genome Institute"/>
            <person name="Lucas S."/>
            <person name="Han J."/>
            <person name="Lapidus A."/>
            <person name="Cheng J.-F."/>
            <person name="Goodwin L."/>
            <person name="Pitluck S."/>
            <person name="Peters L."/>
            <person name="Mikhailova N."/>
            <person name="Chertkov O."/>
            <person name="Teshima H."/>
            <person name="Han C."/>
            <person name="Tapia R."/>
            <person name="Land M."/>
            <person name="Hauser L."/>
            <person name="Kyrpides N."/>
            <person name="Ivanova N."/>
            <person name="Pagani I."/>
            <person name="Berry A."/>
            <person name="Pawlowski K."/>
            <person name="Persson T."/>
            <person name="Vanden Heuvel B."/>
            <person name="Benson D."/>
            <person name="Woyke T."/>
        </authorList>
    </citation>
    <scope>NUCLEOTIDE SEQUENCE [LARGE SCALE GENOMIC DNA]</scope>
    <source>
        <strain evidence="3">4085684</strain>
    </source>
</reference>
<dbReference type="InterPro" id="IPR002060">
    <property type="entry name" value="Squ/phyt_synthse"/>
</dbReference>
<dbReference type="EC" id="2.5.1.32" evidence="2"/>
<evidence type="ECO:0000313" key="3">
    <source>
        <dbReference type="Proteomes" id="UP000001549"/>
    </source>
</evidence>
<feature type="compositionally biased region" description="Low complexity" evidence="1">
    <location>
        <begin position="25"/>
        <end position="34"/>
    </location>
</feature>
<organism evidence="2 3">
    <name type="scientific">Candidatus Protofrankia datiscae</name>
    <dbReference type="NCBI Taxonomy" id="2716812"/>
    <lineage>
        <taxon>Bacteria</taxon>
        <taxon>Bacillati</taxon>
        <taxon>Actinomycetota</taxon>
        <taxon>Actinomycetes</taxon>
        <taxon>Frankiales</taxon>
        <taxon>Frankiaceae</taxon>
        <taxon>Protofrankia</taxon>
    </lineage>
</organism>
<dbReference type="CDD" id="cd00683">
    <property type="entry name" value="Trans_IPPS_HH"/>
    <property type="match status" value="1"/>
</dbReference>
<dbReference type="EMBL" id="CP002801">
    <property type="protein sequence ID" value="AEH08662.1"/>
    <property type="molecule type" value="Genomic_DNA"/>
</dbReference>
<dbReference type="Pfam" id="PF00494">
    <property type="entry name" value="SQS_PSY"/>
    <property type="match status" value="1"/>
</dbReference>
<evidence type="ECO:0000256" key="1">
    <source>
        <dbReference type="SAM" id="MobiDB-lite"/>
    </source>
</evidence>
<dbReference type="SFLD" id="SFLDG01018">
    <property type="entry name" value="Squalene/Phytoene_Synthase_Lik"/>
    <property type="match status" value="1"/>
</dbReference>
<protein>
    <submittedName>
        <fullName evidence="2">Squalene synthase HpnC</fullName>
        <ecNumber evidence="2">2.5.1.32</ecNumber>
    </submittedName>
</protein>
<feature type="compositionally biased region" description="Gly residues" evidence="1">
    <location>
        <begin position="15"/>
        <end position="24"/>
    </location>
</feature>
<dbReference type="Gene3D" id="1.10.600.10">
    <property type="entry name" value="Farnesyl Diphosphate Synthase"/>
    <property type="match status" value="1"/>
</dbReference>
<dbReference type="Proteomes" id="UP000001549">
    <property type="component" value="Chromosome"/>
</dbReference>
<dbReference type="GO" id="GO:0051996">
    <property type="term" value="F:squalene synthase [NAD(P)H] activity"/>
    <property type="evidence" value="ECO:0007669"/>
    <property type="project" value="InterPro"/>
</dbReference>
<dbReference type="STRING" id="656024.FsymDg_1166"/>
<keyword evidence="3" id="KW-1185">Reference proteome</keyword>
<dbReference type="KEGG" id="fsy:FsymDg_1166"/>
<accession>F8AZI7</accession>
<evidence type="ECO:0000313" key="2">
    <source>
        <dbReference type="EMBL" id="AEH08662.1"/>
    </source>
</evidence>
<dbReference type="HOGENOM" id="CLU_037269_0_0_11"/>
<dbReference type="GO" id="GO:0004311">
    <property type="term" value="F:geranylgeranyl diphosphate synthase activity"/>
    <property type="evidence" value="ECO:0007669"/>
    <property type="project" value="InterPro"/>
</dbReference>
<gene>
    <name evidence="2" type="ordered locus">FsymDg_1166</name>
</gene>
<dbReference type="InterPro" id="IPR008949">
    <property type="entry name" value="Isoprenoid_synthase_dom_sf"/>
</dbReference>
<dbReference type="RefSeq" id="WP_013872640.1">
    <property type="nucleotide sequence ID" value="NC_015656.1"/>
</dbReference>
<dbReference type="InterPro" id="IPR033904">
    <property type="entry name" value="Trans_IPPS_HH"/>
</dbReference>
<dbReference type="NCBIfam" id="TIGR03464">
    <property type="entry name" value="HpnC"/>
    <property type="match status" value="1"/>
</dbReference>
<dbReference type="SFLD" id="SFLDG01212">
    <property type="entry name" value="Phytoene_synthase_like"/>
    <property type="match status" value="1"/>
</dbReference>
<feature type="region of interest" description="Disordered" evidence="1">
    <location>
        <begin position="1"/>
        <end position="40"/>
    </location>
</feature>
<dbReference type="AlphaFoldDB" id="F8AZI7"/>
<dbReference type="GO" id="GO:0016114">
    <property type="term" value="P:terpenoid biosynthetic process"/>
    <property type="evidence" value="ECO:0007669"/>
    <property type="project" value="UniProtKB-ARBA"/>
</dbReference>
<dbReference type="SUPFAM" id="SSF48576">
    <property type="entry name" value="Terpenoid synthases"/>
    <property type="match status" value="1"/>
</dbReference>
<keyword evidence="2" id="KW-0808">Transferase</keyword>
<dbReference type="SFLD" id="SFLDS00005">
    <property type="entry name" value="Isoprenoid_Synthase_Type_I"/>
    <property type="match status" value="1"/>
</dbReference>
<dbReference type="eggNOG" id="COG1562">
    <property type="taxonomic scope" value="Bacteria"/>
</dbReference>
<sequence>MTTSDAKVGSPPGGPTGGRAGTGRAGTPAAPLPGDALTSSPQDVLRAASAENFPVSPLILPARQRQHLFAIYGFARLVDDIGDEASGDRLALLDALEADLDRIWGGTPTLPVIQALAPTVRECGLAPEPFRRLVAANRQDQLVTRYDTFDDLLRYCTLSADPVGHMVLGVFGVSTPDRVELSNRVCTALQIVEHVQDVAEDYAAGRIYLPREDLDSFGVHERDLAHPSAGPAVRELIAFQVLRARRILDEGTPLVGLVEGRLRLLLAGFVGGGRAALDAVERAGCDVLGGAPTAPKPRIVRYALAVALTSLTPSARRAARSARVVLPPLVTGGGIINRPAAGGGGE</sequence>
<dbReference type="InterPro" id="IPR044843">
    <property type="entry name" value="Trans_IPPS_bact-type"/>
</dbReference>
<proteinExistence type="predicted"/>